<keyword evidence="2" id="KW-1185">Reference proteome</keyword>
<protein>
    <submittedName>
        <fullName evidence="1">Uncharacterized protein</fullName>
    </submittedName>
</protein>
<reference evidence="2" key="1">
    <citation type="journal article" date="2011" name="PLoS Genet.">
        <title>Genomic analysis of the necrotrophic fungal pathogens Sclerotinia sclerotiorum and Botrytis cinerea.</title>
        <authorList>
            <person name="Amselem J."/>
            <person name="Cuomo C.A."/>
            <person name="van Kan J.A."/>
            <person name="Viaud M."/>
            <person name="Benito E.P."/>
            <person name="Couloux A."/>
            <person name="Coutinho P.M."/>
            <person name="de Vries R.P."/>
            <person name="Dyer P.S."/>
            <person name="Fillinger S."/>
            <person name="Fournier E."/>
            <person name="Gout L."/>
            <person name="Hahn M."/>
            <person name="Kohn L."/>
            <person name="Lapalu N."/>
            <person name="Plummer K.M."/>
            <person name="Pradier J.M."/>
            <person name="Quevillon E."/>
            <person name="Sharon A."/>
            <person name="Simon A."/>
            <person name="ten Have A."/>
            <person name="Tudzynski B."/>
            <person name="Tudzynski P."/>
            <person name="Wincker P."/>
            <person name="Andrew M."/>
            <person name="Anthouard V."/>
            <person name="Beever R.E."/>
            <person name="Beffa R."/>
            <person name="Benoit I."/>
            <person name="Bouzid O."/>
            <person name="Brault B."/>
            <person name="Chen Z."/>
            <person name="Choquer M."/>
            <person name="Collemare J."/>
            <person name="Cotton P."/>
            <person name="Danchin E.G."/>
            <person name="Da Silva C."/>
            <person name="Gautier A."/>
            <person name="Giraud C."/>
            <person name="Giraud T."/>
            <person name="Gonzalez C."/>
            <person name="Grossetete S."/>
            <person name="Guldener U."/>
            <person name="Henrissat B."/>
            <person name="Howlett B.J."/>
            <person name="Kodira C."/>
            <person name="Kretschmer M."/>
            <person name="Lappartient A."/>
            <person name="Leroch M."/>
            <person name="Levis C."/>
            <person name="Mauceli E."/>
            <person name="Neuveglise C."/>
            <person name="Oeser B."/>
            <person name="Pearson M."/>
            <person name="Poulain J."/>
            <person name="Poussereau N."/>
            <person name="Quesneville H."/>
            <person name="Rascle C."/>
            <person name="Schumacher J."/>
            <person name="Segurens B."/>
            <person name="Sexton A."/>
            <person name="Silva E."/>
            <person name="Sirven C."/>
            <person name="Soanes D.M."/>
            <person name="Talbot N.J."/>
            <person name="Templeton M."/>
            <person name="Yandava C."/>
            <person name="Yarden O."/>
            <person name="Zeng Q."/>
            <person name="Rollins J.A."/>
            <person name="Lebrun M.H."/>
            <person name="Dickman M."/>
        </authorList>
    </citation>
    <scope>NUCLEOTIDE SEQUENCE [LARGE SCALE GENOMIC DNA]</scope>
    <source>
        <strain evidence="2">ATCC 18683 / 1980 / Ss-1</strain>
    </source>
</reference>
<dbReference type="KEGG" id="ssl:SS1G_10542"/>
<evidence type="ECO:0000313" key="1">
    <source>
        <dbReference type="EMBL" id="EDN94668.1"/>
    </source>
</evidence>
<sequence length="58" mass="6577">MLKREENGSLFCKITRWEGSSHDGKTAEDVYWYQENGVVEVVAMCSSATLHTLLQSKL</sequence>
<organism evidence="1 2">
    <name type="scientific">Sclerotinia sclerotiorum (strain ATCC 18683 / 1980 / Ss-1)</name>
    <name type="common">White mold</name>
    <name type="synonym">Whetzelinia sclerotiorum</name>
    <dbReference type="NCBI Taxonomy" id="665079"/>
    <lineage>
        <taxon>Eukaryota</taxon>
        <taxon>Fungi</taxon>
        <taxon>Dikarya</taxon>
        <taxon>Ascomycota</taxon>
        <taxon>Pezizomycotina</taxon>
        <taxon>Leotiomycetes</taxon>
        <taxon>Helotiales</taxon>
        <taxon>Sclerotiniaceae</taxon>
        <taxon>Sclerotinia</taxon>
    </lineage>
</organism>
<dbReference type="RefSeq" id="XP_001588096.1">
    <property type="nucleotide sequence ID" value="XM_001588046.1"/>
</dbReference>
<dbReference type="InParanoid" id="A7EYX6"/>
<dbReference type="GeneID" id="5484345"/>
<dbReference type="EMBL" id="CH476636">
    <property type="protein sequence ID" value="EDN94668.1"/>
    <property type="molecule type" value="Genomic_DNA"/>
</dbReference>
<name>A7EYX6_SCLS1</name>
<gene>
    <name evidence="1" type="ORF">SS1G_10542</name>
</gene>
<accession>A7EYX6</accession>
<dbReference type="AlphaFoldDB" id="A7EYX6"/>
<evidence type="ECO:0000313" key="2">
    <source>
        <dbReference type="Proteomes" id="UP000001312"/>
    </source>
</evidence>
<dbReference type="Proteomes" id="UP000001312">
    <property type="component" value="Unassembled WGS sequence"/>
</dbReference>
<proteinExistence type="predicted"/>